<evidence type="ECO:0000313" key="3">
    <source>
        <dbReference type="Proteomes" id="UP001140513"/>
    </source>
</evidence>
<dbReference type="RefSeq" id="XP_056069332.1">
    <property type="nucleotide sequence ID" value="XM_056217776.1"/>
</dbReference>
<sequence length="434" mass="49216">MRFSICLLALVALANASVYIPTTLQKVLTLKDLWFGPKIPQIIFDTDHPWLADNKEWLSRYPDVRTAICLKDSDLWTKPTIPSRALPKDLLAIVNIDNNKQGRTNFGWKNAGDRLRELKACPAALEDGKDLHLNVWIHGFQYDTWSEDPMPPSELPDLFAEVLSKMPNLETLHWSAQSEFTNSLKDALAKANVTLSSVKNLFPGGHHGWLVRRCPNLEKISIPYVNSLDPDWRKGDDLELRYHHSSSIALINATKGLPLQSIHMVARPYLPTRWMDLLEAILDAQPNITDIGMDRPNEMWPGPESDNDPEKLKQQLELLARFPHLTSLNLPSVSQLNLGFDGGHWCGNAYGGAHGREYGRQVVQEGAETAELAGNMTIEVLPHLTRLSIGGRAPEIFLNEEGKAELVWPWTRRMKEYTYELWPEIEDYFDGTDE</sequence>
<evidence type="ECO:0000256" key="1">
    <source>
        <dbReference type="SAM" id="SignalP"/>
    </source>
</evidence>
<dbReference type="Proteomes" id="UP001140513">
    <property type="component" value="Unassembled WGS sequence"/>
</dbReference>
<reference evidence="2" key="1">
    <citation type="submission" date="2022-10" db="EMBL/GenBank/DDBJ databases">
        <title>Tapping the CABI collections for fungal endophytes: first genome assemblies for Collariella, Neodidymelliopsis, Ascochyta clinopodiicola, Didymella pomorum, Didymosphaeria variabile, Neocosmospora piperis and Neocucurbitaria cava.</title>
        <authorList>
            <person name="Hill R."/>
        </authorList>
    </citation>
    <scope>NUCLEOTIDE SEQUENCE</scope>
    <source>
        <strain evidence="2">IMI 356815</strain>
    </source>
</reference>
<comment type="caution">
    <text evidence="2">The sequence shown here is derived from an EMBL/GenBank/DDBJ whole genome shotgun (WGS) entry which is preliminary data.</text>
</comment>
<dbReference type="AlphaFoldDB" id="A0A9W8XIQ3"/>
<dbReference type="GeneID" id="80912553"/>
<dbReference type="OrthoDB" id="3636801at2759"/>
<proteinExistence type="predicted"/>
<name>A0A9W8XIQ3_9PLEO</name>
<dbReference type="EMBL" id="JAPEUX010000006">
    <property type="protein sequence ID" value="KAJ4350402.1"/>
    <property type="molecule type" value="Genomic_DNA"/>
</dbReference>
<organism evidence="2 3">
    <name type="scientific">Didymosphaeria variabile</name>
    <dbReference type="NCBI Taxonomy" id="1932322"/>
    <lineage>
        <taxon>Eukaryota</taxon>
        <taxon>Fungi</taxon>
        <taxon>Dikarya</taxon>
        <taxon>Ascomycota</taxon>
        <taxon>Pezizomycotina</taxon>
        <taxon>Dothideomycetes</taxon>
        <taxon>Pleosporomycetidae</taxon>
        <taxon>Pleosporales</taxon>
        <taxon>Massarineae</taxon>
        <taxon>Didymosphaeriaceae</taxon>
        <taxon>Didymosphaeria</taxon>
    </lineage>
</organism>
<protein>
    <submittedName>
        <fullName evidence="2">Uncharacterized protein</fullName>
    </submittedName>
</protein>
<accession>A0A9W8XIQ3</accession>
<evidence type="ECO:0000313" key="2">
    <source>
        <dbReference type="EMBL" id="KAJ4350402.1"/>
    </source>
</evidence>
<feature type="signal peptide" evidence="1">
    <location>
        <begin position="1"/>
        <end position="16"/>
    </location>
</feature>
<feature type="chain" id="PRO_5040896139" evidence="1">
    <location>
        <begin position="17"/>
        <end position="434"/>
    </location>
</feature>
<gene>
    <name evidence="2" type="ORF">N0V89_009023</name>
</gene>
<keyword evidence="1" id="KW-0732">Signal</keyword>
<keyword evidence="3" id="KW-1185">Reference proteome</keyword>